<protein>
    <submittedName>
        <fullName evidence="2">Uncharacterized protein</fullName>
    </submittedName>
</protein>
<proteinExistence type="predicted"/>
<feature type="region of interest" description="Disordered" evidence="1">
    <location>
        <begin position="97"/>
        <end position="131"/>
    </location>
</feature>
<accession>A0A4D6LCB6</accession>
<keyword evidence="3" id="KW-1185">Reference proteome</keyword>
<feature type="compositionally biased region" description="Basic and acidic residues" evidence="1">
    <location>
        <begin position="11"/>
        <end position="20"/>
    </location>
</feature>
<evidence type="ECO:0000256" key="1">
    <source>
        <dbReference type="SAM" id="MobiDB-lite"/>
    </source>
</evidence>
<organism evidence="2 3">
    <name type="scientific">Vigna unguiculata</name>
    <name type="common">Cowpea</name>
    <dbReference type="NCBI Taxonomy" id="3917"/>
    <lineage>
        <taxon>Eukaryota</taxon>
        <taxon>Viridiplantae</taxon>
        <taxon>Streptophyta</taxon>
        <taxon>Embryophyta</taxon>
        <taxon>Tracheophyta</taxon>
        <taxon>Spermatophyta</taxon>
        <taxon>Magnoliopsida</taxon>
        <taxon>eudicotyledons</taxon>
        <taxon>Gunneridae</taxon>
        <taxon>Pentapetalae</taxon>
        <taxon>rosids</taxon>
        <taxon>fabids</taxon>
        <taxon>Fabales</taxon>
        <taxon>Fabaceae</taxon>
        <taxon>Papilionoideae</taxon>
        <taxon>50 kb inversion clade</taxon>
        <taxon>NPAAA clade</taxon>
        <taxon>indigoferoid/millettioid clade</taxon>
        <taxon>Phaseoleae</taxon>
        <taxon>Vigna</taxon>
    </lineage>
</organism>
<gene>
    <name evidence="2" type="ORF">DEO72_LG3g536</name>
</gene>
<dbReference type="AlphaFoldDB" id="A0A4D6LCB6"/>
<feature type="compositionally biased region" description="Low complexity" evidence="1">
    <location>
        <begin position="29"/>
        <end position="39"/>
    </location>
</feature>
<dbReference type="Proteomes" id="UP000501690">
    <property type="component" value="Linkage Group LG3"/>
</dbReference>
<feature type="region of interest" description="Disordered" evidence="1">
    <location>
        <begin position="1"/>
        <end position="43"/>
    </location>
</feature>
<evidence type="ECO:0000313" key="3">
    <source>
        <dbReference type="Proteomes" id="UP000501690"/>
    </source>
</evidence>
<evidence type="ECO:0000313" key="2">
    <source>
        <dbReference type="EMBL" id="QCD86015.1"/>
    </source>
</evidence>
<name>A0A4D6LCB6_VIGUN</name>
<reference evidence="2 3" key="1">
    <citation type="submission" date="2019-04" db="EMBL/GenBank/DDBJ databases">
        <title>An improved genome assembly and genetic linkage map for asparagus bean, Vigna unguiculata ssp. sesquipedialis.</title>
        <authorList>
            <person name="Xia Q."/>
            <person name="Zhang R."/>
            <person name="Dong Y."/>
        </authorList>
    </citation>
    <scope>NUCLEOTIDE SEQUENCE [LARGE SCALE GENOMIC DNA]</scope>
    <source>
        <tissue evidence="2">Leaf</tissue>
    </source>
</reference>
<dbReference type="EMBL" id="CP039347">
    <property type="protein sequence ID" value="QCD86015.1"/>
    <property type="molecule type" value="Genomic_DNA"/>
</dbReference>
<sequence length="181" mass="19888">MGVSRICSHQQVDDHRKREYPTTNHTTKKTGQGLKTGAGKQRGISLRRDRSRLGELFARSKIGAGRLGDLSRKLVWESTNIQTQHCLAQLLAQAEGSRSGETVSLRRDSLAQASPPPPRQGLKTGAGKQRGISLRRDPSRLGELFARSKIGAGRLGDLSRKLVWVSLRQTRLGESDSPGRD</sequence>